<dbReference type="EMBL" id="OJIN01000078">
    <property type="protein sequence ID" value="SPD73118.1"/>
    <property type="molecule type" value="Genomic_DNA"/>
</dbReference>
<proteinExistence type="predicted"/>
<name>A0A445MUI6_9BACT</name>
<accession>A0A445MUI6</accession>
<dbReference type="CDD" id="cd06262">
    <property type="entry name" value="metallo-hydrolase-like_MBL-fold"/>
    <property type="match status" value="1"/>
</dbReference>
<evidence type="ECO:0000256" key="3">
    <source>
        <dbReference type="ARBA" id="ARBA00022801"/>
    </source>
</evidence>
<keyword evidence="2" id="KW-0479">Metal-binding</keyword>
<evidence type="ECO:0000259" key="5">
    <source>
        <dbReference type="SMART" id="SM00849"/>
    </source>
</evidence>
<gene>
    <name evidence="6" type="ORF">PITCH_A1690015</name>
</gene>
<comment type="cofactor">
    <cofactor evidence="1">
        <name>Zn(2+)</name>
        <dbReference type="ChEBI" id="CHEBI:29105"/>
    </cofactor>
</comment>
<dbReference type="InterPro" id="IPR001279">
    <property type="entry name" value="Metallo-B-lactamas"/>
</dbReference>
<dbReference type="SUPFAM" id="SSF56281">
    <property type="entry name" value="Metallo-hydrolase/oxidoreductase"/>
    <property type="match status" value="1"/>
</dbReference>
<evidence type="ECO:0000256" key="1">
    <source>
        <dbReference type="ARBA" id="ARBA00001947"/>
    </source>
</evidence>
<reference evidence="6" key="1">
    <citation type="submission" date="2018-01" db="EMBL/GenBank/DDBJ databases">
        <authorList>
            <person name="Regsiter A."/>
            <person name="William W."/>
        </authorList>
    </citation>
    <scope>NUCLEOTIDE SEQUENCE</scope>
    <source>
        <strain evidence="6">TRIP AH-1</strain>
    </source>
</reference>
<dbReference type="Gene3D" id="3.60.15.10">
    <property type="entry name" value="Ribonuclease Z/Hydroxyacylglutathione hydrolase-like"/>
    <property type="match status" value="1"/>
</dbReference>
<feature type="domain" description="Metallo-beta-lactamase" evidence="5">
    <location>
        <begin position="19"/>
        <end position="194"/>
    </location>
</feature>
<dbReference type="InterPro" id="IPR036866">
    <property type="entry name" value="RibonucZ/Hydroxyglut_hydro"/>
</dbReference>
<dbReference type="GO" id="GO:0016787">
    <property type="term" value="F:hydrolase activity"/>
    <property type="evidence" value="ECO:0007669"/>
    <property type="project" value="UniProtKB-KW"/>
</dbReference>
<sequence>MKIFDRLHSFLWLDPNTNNCNTFLIDQGKRILIDPGHYQLFGHVYDGLSRLSLTLEDIDLVIITHGHPDHMEAVGRFSGASSSMAVSSIEMDFIRTLPPHLAAALGVRDFEPDILLHEGSLNVGDICLQVIYTPGHSPGSVCVYWPETKALFAGDVVFNQGVGRTDLPGGEGQRLKDSINLISQLDVEYLLTGHGDIVVGRDAVKANFDEIKRVWFAYI</sequence>
<dbReference type="Pfam" id="PF00753">
    <property type="entry name" value="Lactamase_B"/>
    <property type="match status" value="1"/>
</dbReference>
<evidence type="ECO:0000256" key="2">
    <source>
        <dbReference type="ARBA" id="ARBA00022723"/>
    </source>
</evidence>
<protein>
    <submittedName>
        <fullName evidence="6">Metallo-beta-lactamase domain protein</fullName>
    </submittedName>
</protein>
<dbReference type="InterPro" id="IPR051453">
    <property type="entry name" value="MBL_Glyoxalase_II"/>
</dbReference>
<keyword evidence="3" id="KW-0378">Hydrolase</keyword>
<dbReference type="SMART" id="SM00849">
    <property type="entry name" value="Lactamase_B"/>
    <property type="match status" value="1"/>
</dbReference>
<evidence type="ECO:0000313" key="6">
    <source>
        <dbReference type="EMBL" id="SPD73118.1"/>
    </source>
</evidence>
<organism evidence="6">
    <name type="scientific">uncultured Desulfobacterium sp</name>
    <dbReference type="NCBI Taxonomy" id="201089"/>
    <lineage>
        <taxon>Bacteria</taxon>
        <taxon>Pseudomonadati</taxon>
        <taxon>Thermodesulfobacteriota</taxon>
        <taxon>Desulfobacteria</taxon>
        <taxon>Desulfobacterales</taxon>
        <taxon>Desulfobacteriaceae</taxon>
        <taxon>Desulfobacterium</taxon>
        <taxon>environmental samples</taxon>
    </lineage>
</organism>
<evidence type="ECO:0000256" key="4">
    <source>
        <dbReference type="ARBA" id="ARBA00022833"/>
    </source>
</evidence>
<dbReference type="PANTHER" id="PTHR46233:SF3">
    <property type="entry name" value="HYDROXYACYLGLUTATHIONE HYDROLASE GLOC"/>
    <property type="match status" value="1"/>
</dbReference>
<dbReference type="PANTHER" id="PTHR46233">
    <property type="entry name" value="HYDROXYACYLGLUTATHIONE HYDROLASE GLOC"/>
    <property type="match status" value="1"/>
</dbReference>
<dbReference type="GO" id="GO:0046872">
    <property type="term" value="F:metal ion binding"/>
    <property type="evidence" value="ECO:0007669"/>
    <property type="project" value="UniProtKB-KW"/>
</dbReference>
<keyword evidence="4" id="KW-0862">Zinc</keyword>
<dbReference type="AlphaFoldDB" id="A0A445MUI6"/>